<evidence type="ECO:0000313" key="2">
    <source>
        <dbReference type="Proteomes" id="UP000291236"/>
    </source>
</evidence>
<keyword evidence="2" id="KW-1185">Reference proteome</keyword>
<proteinExistence type="predicted"/>
<dbReference type="KEGG" id="sbf:JCM31447_30920"/>
<dbReference type="RefSeq" id="WP_172603999.1">
    <property type="nucleotide sequence ID" value="NZ_AP019369.1"/>
</dbReference>
<reference evidence="1 2" key="1">
    <citation type="submission" date="2018-12" db="EMBL/GenBank/DDBJ databases">
        <title>Rubrispira sanarue gen. nov., sp., nov., a member of the order Silvanigrellales, isolated from a brackish lake in Hamamatsu Japan.</title>
        <authorList>
            <person name="Maejima Y."/>
            <person name="Iino T."/>
            <person name="Muraguchi Y."/>
            <person name="Fukuda K."/>
            <person name="Nojiri H."/>
            <person name="Ohkuma M."/>
            <person name="Moriuchi R."/>
            <person name="Dohra H."/>
            <person name="Kimbara K."/>
            <person name="Shintani M."/>
        </authorList>
    </citation>
    <scope>NUCLEOTIDE SEQUENCE [LARGE SCALE GENOMIC DNA]</scope>
    <source>
        <strain evidence="1 2">RF1110005</strain>
        <plasmid evidence="1 2">79K</plasmid>
    </source>
</reference>
<dbReference type="EMBL" id="AP019369">
    <property type="protein sequence ID" value="BBH54618.1"/>
    <property type="molecule type" value="Genomic_DNA"/>
</dbReference>
<protein>
    <submittedName>
        <fullName evidence="1">Uncharacterized protein</fullName>
    </submittedName>
</protein>
<organism evidence="1 2">
    <name type="scientific">Fluviispira sanaruensis</name>
    <dbReference type="NCBI Taxonomy" id="2493639"/>
    <lineage>
        <taxon>Bacteria</taxon>
        <taxon>Pseudomonadati</taxon>
        <taxon>Bdellovibrionota</taxon>
        <taxon>Oligoflexia</taxon>
        <taxon>Silvanigrellales</taxon>
        <taxon>Silvanigrellaceae</taxon>
        <taxon>Fluviispira</taxon>
    </lineage>
</organism>
<keyword evidence="1" id="KW-0614">Plasmid</keyword>
<geneLocation type="plasmid" evidence="1 2">
    <name>79K</name>
</geneLocation>
<sequence>MNFLDEKLISQITCIKIYPEFNELKIYFHDDHENYSFNNSDEYDQFLNYLIKVLK</sequence>
<gene>
    <name evidence="1" type="ORF">JCM31447_30920</name>
</gene>
<dbReference type="Proteomes" id="UP000291236">
    <property type="component" value="Plasmid 79K"/>
</dbReference>
<accession>A0A4P2VNV3</accession>
<dbReference type="AlphaFoldDB" id="A0A4P2VNV3"/>
<evidence type="ECO:0000313" key="1">
    <source>
        <dbReference type="EMBL" id="BBH54618.1"/>
    </source>
</evidence>
<name>A0A4P2VNV3_FLUSA</name>